<feature type="region of interest" description="Disordered" evidence="2">
    <location>
        <begin position="515"/>
        <end position="537"/>
    </location>
</feature>
<keyword evidence="4" id="KW-1185">Reference proteome</keyword>
<feature type="compositionally biased region" description="Basic and acidic residues" evidence="2">
    <location>
        <begin position="714"/>
        <end position="725"/>
    </location>
</feature>
<accession>A0AAV5KW57</accession>
<organism evidence="3 4">
    <name type="scientific">Rubroshorea leprosula</name>
    <dbReference type="NCBI Taxonomy" id="152421"/>
    <lineage>
        <taxon>Eukaryota</taxon>
        <taxon>Viridiplantae</taxon>
        <taxon>Streptophyta</taxon>
        <taxon>Embryophyta</taxon>
        <taxon>Tracheophyta</taxon>
        <taxon>Spermatophyta</taxon>
        <taxon>Magnoliopsida</taxon>
        <taxon>eudicotyledons</taxon>
        <taxon>Gunneridae</taxon>
        <taxon>Pentapetalae</taxon>
        <taxon>rosids</taxon>
        <taxon>malvids</taxon>
        <taxon>Malvales</taxon>
        <taxon>Dipterocarpaceae</taxon>
        <taxon>Rubroshorea</taxon>
    </lineage>
</organism>
<feature type="coiled-coil region" evidence="1">
    <location>
        <begin position="896"/>
        <end position="923"/>
    </location>
</feature>
<sequence>MAGAELSSKKRNRSSLCSSHTFVGALTRNKSQIYLQRSRSGRSRADSIRGANHREVSIHDVQHTEKKPKGAESAPGSSVVNDLSSGSIIKDLRTRRVFSPPSIDIQDQNVNGFSCKEKKSESTNLVLGRDGVTSYFRDDGEKLDAGSSCKEQNLKRVHDNHRSCSDKDGHDGGCLVGGACEVEDFGKVNLGFSVKERSSSAEARVSKETCQLTEDYVQSTPPDADTFGGQRESEMDFLNQVLKKQSDENVQKNVGGIRKDNCTNKSVLNPLARAKLFKTPGSFSYRRLLPYLTDITKDFPDAPKAGKSLNIQKHLQNKTLFNSSCQERLIDISKTKTVFCSPEGQNGNSLHQLDSKLIDCARKSSQPFHSQEDPFVRINSLTSVAEKHYSKPLVNREIPKSESAPSHEDHNLSKLLSTIEDSDVTKDHSTCVDFGHVMLMNDGKARKADAIPSLDTPRNGLDQDLSRITDKCHSSKYDEVGQCPDKIKSRDAEGVKKLHVRHSFEVQNVNNANTVEQCSEETKSPETEGVKKSAVRDSSKIHHFNNVKLALPDVKGNIKDSVEQRSDNDGKVHIEDPNVENTQKVASNADIFSKPEVDERKGNRLDDIFQGANHHFGRSADGNLCKTNGYLSEKALETRPMSKSIADPLLSLKLSKIPSSLNYRRLLPYLIDVAKDKCRASESGHLLEVKKDTKDKPLSPLFTSYCNQTSAENSTDRSSRAHLSGDNRPVMITTAISGSSSDDKPRLSSPKHLLDSPVILDLPQEQESLTEHGTTSDTDQRSEISPNIVKPTDGVTLATMPFCSPICSGSISREDAKLPTQQLHVNTEIGCMKSMLKCTNDASPTEMDSFLGASIPPGIPAAGLMEGILRRNSHGCRGICTCLNCSSFRLHAERAFEFSRNQMQNAEEVALDLMKELSQLRNMLDNSTMGADNHAVICINQVKEACRKASEAEKLAKQRLGEMNDDLNIHCRITCGKRPRVKFANYVEEQVISTTDSPDQ</sequence>
<feature type="region of interest" description="Disordered" evidence="2">
    <location>
        <begin position="1"/>
        <end position="21"/>
    </location>
</feature>
<evidence type="ECO:0000256" key="1">
    <source>
        <dbReference type="SAM" id="Coils"/>
    </source>
</evidence>
<keyword evidence="1" id="KW-0175">Coiled coil</keyword>
<feature type="compositionally biased region" description="Polar residues" evidence="2">
    <location>
        <begin position="765"/>
        <end position="777"/>
    </location>
</feature>
<dbReference type="PANTHER" id="PTHR34461:SF4">
    <property type="entry name" value="OS01G0101800 PROTEIN"/>
    <property type="match status" value="1"/>
</dbReference>
<dbReference type="EMBL" id="BPVZ01000080">
    <property type="protein sequence ID" value="GKV28613.1"/>
    <property type="molecule type" value="Genomic_DNA"/>
</dbReference>
<comment type="caution">
    <text evidence="3">The sequence shown here is derived from an EMBL/GenBank/DDBJ whole genome shotgun (WGS) entry which is preliminary data.</text>
</comment>
<evidence type="ECO:0000256" key="2">
    <source>
        <dbReference type="SAM" id="MobiDB-lite"/>
    </source>
</evidence>
<evidence type="ECO:0000313" key="3">
    <source>
        <dbReference type="EMBL" id="GKV28613.1"/>
    </source>
</evidence>
<reference evidence="3 4" key="1">
    <citation type="journal article" date="2021" name="Commun. Biol.">
        <title>The genome of Shorea leprosula (Dipterocarpaceae) highlights the ecological relevance of drought in aseasonal tropical rainforests.</title>
        <authorList>
            <person name="Ng K.K.S."/>
            <person name="Kobayashi M.J."/>
            <person name="Fawcett J.A."/>
            <person name="Hatakeyama M."/>
            <person name="Paape T."/>
            <person name="Ng C.H."/>
            <person name="Ang C.C."/>
            <person name="Tnah L.H."/>
            <person name="Lee C.T."/>
            <person name="Nishiyama T."/>
            <person name="Sese J."/>
            <person name="O'Brien M.J."/>
            <person name="Copetti D."/>
            <person name="Mohd Noor M.I."/>
            <person name="Ong R.C."/>
            <person name="Putra M."/>
            <person name="Sireger I.Z."/>
            <person name="Indrioko S."/>
            <person name="Kosugi Y."/>
            <person name="Izuno A."/>
            <person name="Isagi Y."/>
            <person name="Lee S.L."/>
            <person name="Shimizu K.K."/>
        </authorList>
    </citation>
    <scope>NUCLEOTIDE SEQUENCE [LARGE SCALE GENOMIC DNA]</scope>
    <source>
        <strain evidence="3">214</strain>
    </source>
</reference>
<evidence type="ECO:0000313" key="4">
    <source>
        <dbReference type="Proteomes" id="UP001054252"/>
    </source>
</evidence>
<feature type="compositionally biased region" description="Basic and acidic residues" evidence="2">
    <location>
        <begin position="520"/>
        <end position="537"/>
    </location>
</feature>
<feature type="compositionally biased region" description="Basic and acidic residues" evidence="2">
    <location>
        <begin position="43"/>
        <end position="70"/>
    </location>
</feature>
<gene>
    <name evidence="3" type="ORF">SLEP1_g37634</name>
</gene>
<dbReference type="AlphaFoldDB" id="A0AAV5KW57"/>
<proteinExistence type="predicted"/>
<protein>
    <submittedName>
        <fullName evidence="3">Uncharacterized protein</fullName>
    </submittedName>
</protein>
<name>A0AAV5KW57_9ROSI</name>
<feature type="region of interest" description="Disordered" evidence="2">
    <location>
        <begin position="34"/>
        <end position="82"/>
    </location>
</feature>
<feature type="region of interest" description="Disordered" evidence="2">
    <location>
        <begin position="706"/>
        <end position="791"/>
    </location>
</feature>
<dbReference type="Proteomes" id="UP001054252">
    <property type="component" value="Unassembled WGS sequence"/>
</dbReference>
<dbReference type="PANTHER" id="PTHR34461">
    <property type="entry name" value="EXPRESSED PROTEIN"/>
    <property type="match status" value="1"/>
</dbReference>